<dbReference type="Gene3D" id="3.20.20.70">
    <property type="entry name" value="Aldolase class I"/>
    <property type="match status" value="1"/>
</dbReference>
<dbReference type="AlphaFoldDB" id="A0A811T6B2"/>
<feature type="binding site" evidence="11">
    <location>
        <position position="129"/>
    </location>
    <ligand>
        <name>Zn(2+)</name>
        <dbReference type="ChEBI" id="CHEBI:29105"/>
        <note>catalytic</note>
    </ligand>
</feature>
<feature type="binding site" evidence="10">
    <location>
        <position position="216"/>
    </location>
    <ligand>
        <name>5-aminolevulinate</name>
        <dbReference type="ChEBI" id="CHEBI:356416"/>
        <label>1</label>
    </ligand>
</feature>
<dbReference type="NCBIfam" id="NF006762">
    <property type="entry name" value="PRK09283.1"/>
    <property type="match status" value="1"/>
</dbReference>
<dbReference type="PANTHER" id="PTHR11458:SF0">
    <property type="entry name" value="DELTA-AMINOLEVULINIC ACID DEHYDRATASE"/>
    <property type="match status" value="1"/>
</dbReference>
<feature type="binding site" evidence="10">
    <location>
        <position position="204"/>
    </location>
    <ligand>
        <name>5-aminolevulinate</name>
        <dbReference type="ChEBI" id="CHEBI:356416"/>
        <label>1</label>
    </ligand>
</feature>
<dbReference type="PROSITE" id="PS00169">
    <property type="entry name" value="D_ALA_DEHYDRATASE"/>
    <property type="match status" value="1"/>
</dbReference>
<dbReference type="PRINTS" id="PR00144">
    <property type="entry name" value="DALDHYDRTASE"/>
</dbReference>
<dbReference type="Proteomes" id="UP000603056">
    <property type="component" value="Unassembled WGS sequence"/>
</dbReference>
<keyword evidence="11" id="KW-0862">Zinc</keyword>
<evidence type="ECO:0000256" key="14">
    <source>
        <dbReference type="RuleBase" id="RU004161"/>
    </source>
</evidence>
<evidence type="ECO:0000256" key="3">
    <source>
        <dbReference type="ARBA" id="ARBA00012053"/>
    </source>
</evidence>
<feature type="binding site" evidence="12">
    <location>
        <position position="232"/>
    </location>
    <ligand>
        <name>Mg(2+)</name>
        <dbReference type="ChEBI" id="CHEBI:18420"/>
    </ligand>
</feature>
<evidence type="ECO:0000256" key="9">
    <source>
        <dbReference type="PIRSR" id="PIRSR001415-1"/>
    </source>
</evidence>
<dbReference type="Pfam" id="PF00490">
    <property type="entry name" value="ALAD"/>
    <property type="match status" value="1"/>
</dbReference>
<keyword evidence="12" id="KW-0460">Magnesium</keyword>
<dbReference type="PIRSF" id="PIRSF001415">
    <property type="entry name" value="Porphbilin_synth"/>
    <property type="match status" value="1"/>
</dbReference>
<dbReference type="CDD" id="cd00384">
    <property type="entry name" value="ALAD_PBGS"/>
    <property type="match status" value="1"/>
</dbReference>
<keyword evidence="5" id="KW-0350">Heme biosynthesis</keyword>
<comment type="similarity">
    <text evidence="2 14">Belongs to the ALAD family.</text>
</comment>
<evidence type="ECO:0000256" key="1">
    <source>
        <dbReference type="ARBA" id="ARBA00004694"/>
    </source>
</evidence>
<evidence type="ECO:0000256" key="4">
    <source>
        <dbReference type="ARBA" id="ARBA00020771"/>
    </source>
</evidence>
<comment type="caution">
    <text evidence="15">The sequence shown here is derived from an EMBL/GenBank/DDBJ whole genome shotgun (WGS) entry which is preliminary data.</text>
</comment>
<dbReference type="UniPathway" id="UPA00251">
    <property type="reaction ID" value="UER00318"/>
</dbReference>
<evidence type="ECO:0000256" key="10">
    <source>
        <dbReference type="PIRSR" id="PIRSR001415-2"/>
    </source>
</evidence>
<keyword evidence="6 13" id="KW-0456">Lyase</keyword>
<accession>A0A811T6B2</accession>
<evidence type="ECO:0000256" key="2">
    <source>
        <dbReference type="ARBA" id="ARBA00008055"/>
    </source>
</evidence>
<comment type="pathway">
    <text evidence="1">Porphyrin-containing compound metabolism; protoporphyrin-IX biosynthesis; coproporphyrinogen-III from 5-aminolevulinate: step 1/4.</text>
</comment>
<dbReference type="GO" id="GO:0004655">
    <property type="term" value="F:porphobilinogen synthase activity"/>
    <property type="evidence" value="ECO:0007669"/>
    <property type="project" value="UniProtKB-EC"/>
</dbReference>
<feature type="active site" description="Schiff-base intermediate with substrate" evidence="9">
    <location>
        <position position="194"/>
    </location>
</feature>
<dbReference type="PANTHER" id="PTHR11458">
    <property type="entry name" value="DELTA-AMINOLEVULINIC ACID DEHYDRATASE"/>
    <property type="match status" value="1"/>
</dbReference>
<dbReference type="GO" id="GO:0008270">
    <property type="term" value="F:zinc ion binding"/>
    <property type="evidence" value="ECO:0007669"/>
    <property type="project" value="TreeGrafter"/>
</dbReference>
<evidence type="ECO:0000256" key="12">
    <source>
        <dbReference type="PIRSR" id="PIRSR001415-5"/>
    </source>
</evidence>
<feature type="binding site" evidence="10">
    <location>
        <position position="312"/>
    </location>
    <ligand>
        <name>5-aminolevulinate</name>
        <dbReference type="ChEBI" id="CHEBI:356416"/>
        <label>2</label>
    </ligand>
</feature>
<dbReference type="EC" id="4.2.1.24" evidence="3 13"/>
<dbReference type="InterPro" id="IPR013785">
    <property type="entry name" value="Aldolase_TIM"/>
</dbReference>
<comment type="subunit">
    <text evidence="13">Homooctamer.</text>
</comment>
<evidence type="ECO:0000256" key="7">
    <source>
        <dbReference type="ARBA" id="ARBA00023244"/>
    </source>
</evidence>
<evidence type="ECO:0000256" key="8">
    <source>
        <dbReference type="ARBA" id="ARBA00047651"/>
    </source>
</evidence>
<dbReference type="InterPro" id="IPR001731">
    <property type="entry name" value="ALAD"/>
</dbReference>
<organism evidence="15 16">
    <name type="scientific">Candidatus Argoarchaeum ethanivorans</name>
    <dbReference type="NCBI Taxonomy" id="2608793"/>
    <lineage>
        <taxon>Archaea</taxon>
        <taxon>Methanobacteriati</taxon>
        <taxon>Methanobacteriota</taxon>
        <taxon>Stenosarchaea group</taxon>
        <taxon>Methanomicrobia</taxon>
        <taxon>Methanosarcinales</taxon>
        <taxon>Methanosarcinales incertae sedis</taxon>
        <taxon>GOM Arc I cluster</taxon>
        <taxon>Candidatus Argoarchaeum</taxon>
    </lineage>
</organism>
<comment type="catalytic activity">
    <reaction evidence="8 13">
        <text>2 5-aminolevulinate = porphobilinogen + 2 H2O + H(+)</text>
        <dbReference type="Rhea" id="RHEA:24064"/>
        <dbReference type="ChEBI" id="CHEBI:15377"/>
        <dbReference type="ChEBI" id="CHEBI:15378"/>
        <dbReference type="ChEBI" id="CHEBI:58126"/>
        <dbReference type="ChEBI" id="CHEBI:356416"/>
        <dbReference type="EC" id="4.2.1.24"/>
    </reaction>
</comment>
<feature type="active site" description="Schiff-base intermediate with substrate" evidence="9">
    <location>
        <position position="247"/>
    </location>
</feature>
<sequence length="328" mass="36409">MFPITRMRRLRSTKIKQMVQETKLDVSDFVYPLFVDENITRPVEVASMPGVFRLPVDGVVSEVEEVCELGIPAVILFGVPRDKDENGTHAWGNNDVVQRAVRQVKAEFGDDIYVITDVCLCEYTNHGHCGVIKGETILNDPTLELLGKTAVSQVASGVDMVAPSGMMDGMVQAIRRSLDMEGYTDVPIMSYAAKYASNFYGPFRDAADSSYTFGDRSTYQMNPANSDEALREVELDIAEGADIVMVKPALPYLDILYRIKQQFQMPTAAYHVSGEYSMIKAAARLGWLDDKRAMYESLIAIKRAGADIIITYAAKQLCLNNYFSSNSG</sequence>
<reference evidence="15" key="1">
    <citation type="submission" date="2020-10" db="EMBL/GenBank/DDBJ databases">
        <authorList>
            <person name="Hahn C.J."/>
            <person name="Laso-Perez R."/>
            <person name="Vulcano F."/>
            <person name="Vaziourakis K.-M."/>
            <person name="Stokke R."/>
            <person name="Steen I.H."/>
            <person name="Teske A."/>
            <person name="Boetius A."/>
            <person name="Liebeke M."/>
            <person name="Amann R."/>
            <person name="Knittel K."/>
        </authorList>
    </citation>
    <scope>NUCLEOTIDE SEQUENCE</scope>
    <source>
        <strain evidence="15">Gfbio:e3339647-f889-4370-9287-4fb5cb688e4c:AG394J04_GoMArc1</strain>
    </source>
</reference>
<protein>
    <recommendedName>
        <fullName evidence="4 13">Delta-aminolevulinic acid dehydratase</fullName>
        <ecNumber evidence="3 13">4.2.1.24</ecNumber>
    </recommendedName>
</protein>
<dbReference type="SUPFAM" id="SSF51569">
    <property type="entry name" value="Aldolase"/>
    <property type="match status" value="1"/>
</dbReference>
<evidence type="ECO:0000256" key="11">
    <source>
        <dbReference type="PIRSR" id="PIRSR001415-3"/>
    </source>
</evidence>
<name>A0A811T6B2_9EURY</name>
<dbReference type="GO" id="GO:0006782">
    <property type="term" value="P:protoporphyrinogen IX biosynthetic process"/>
    <property type="evidence" value="ECO:0007669"/>
    <property type="project" value="UniProtKB-UniPathway"/>
</dbReference>
<evidence type="ECO:0000313" key="16">
    <source>
        <dbReference type="Proteomes" id="UP000603056"/>
    </source>
</evidence>
<evidence type="ECO:0000313" key="15">
    <source>
        <dbReference type="EMBL" id="CAD6491861.1"/>
    </source>
</evidence>
<gene>
    <name evidence="15" type="ORF">FFODKBPE_00230</name>
</gene>
<dbReference type="SMART" id="SM01004">
    <property type="entry name" value="ALAD"/>
    <property type="match status" value="1"/>
</dbReference>
<evidence type="ECO:0000256" key="6">
    <source>
        <dbReference type="ARBA" id="ARBA00023239"/>
    </source>
</evidence>
<proteinExistence type="inferred from homology"/>
<evidence type="ECO:0000256" key="5">
    <source>
        <dbReference type="ARBA" id="ARBA00023133"/>
    </source>
</evidence>
<dbReference type="EMBL" id="CAJHIP010000005">
    <property type="protein sequence ID" value="CAD6491861.1"/>
    <property type="molecule type" value="Genomic_DNA"/>
</dbReference>
<evidence type="ECO:0000256" key="13">
    <source>
        <dbReference type="RuleBase" id="RU000515"/>
    </source>
</evidence>
<feature type="binding site" evidence="11">
    <location>
        <position position="121"/>
    </location>
    <ligand>
        <name>Zn(2+)</name>
        <dbReference type="ChEBI" id="CHEBI:29105"/>
        <note>catalytic</note>
    </ligand>
</feature>
<keyword evidence="11" id="KW-0479">Metal-binding</keyword>
<keyword evidence="7 13" id="KW-0627">Porphyrin biosynthesis</keyword>
<dbReference type="FunFam" id="3.20.20.70:FF:000019">
    <property type="entry name" value="Delta-aminolevulinic acid dehydratase"/>
    <property type="match status" value="1"/>
</dbReference>
<dbReference type="GO" id="GO:0005829">
    <property type="term" value="C:cytosol"/>
    <property type="evidence" value="ECO:0007669"/>
    <property type="project" value="TreeGrafter"/>
</dbReference>
<dbReference type="InterPro" id="IPR030656">
    <property type="entry name" value="ALAD_AS"/>
</dbReference>
<feature type="binding site" evidence="11">
    <location>
        <position position="119"/>
    </location>
    <ligand>
        <name>Zn(2+)</name>
        <dbReference type="ChEBI" id="CHEBI:29105"/>
        <note>catalytic</note>
    </ligand>
</feature>
<feature type="binding site" evidence="10">
    <location>
        <position position="273"/>
    </location>
    <ligand>
        <name>5-aminolevulinate</name>
        <dbReference type="ChEBI" id="CHEBI:356416"/>
        <label>2</label>
    </ligand>
</feature>